<feature type="compositionally biased region" description="Gly residues" evidence="1">
    <location>
        <begin position="489"/>
        <end position="507"/>
    </location>
</feature>
<feature type="transmembrane region" description="Helical" evidence="2">
    <location>
        <begin position="53"/>
        <end position="73"/>
    </location>
</feature>
<gene>
    <name evidence="3" type="ORF">BJ998_003136</name>
</gene>
<dbReference type="InterPro" id="IPR045782">
    <property type="entry name" value="TrbL_3"/>
</dbReference>
<feature type="compositionally biased region" description="Low complexity" evidence="1">
    <location>
        <begin position="20"/>
        <end position="29"/>
    </location>
</feature>
<evidence type="ECO:0008006" key="5">
    <source>
        <dbReference type="Google" id="ProtNLM"/>
    </source>
</evidence>
<keyword evidence="2" id="KW-0472">Membrane</keyword>
<keyword evidence="2" id="KW-1133">Transmembrane helix</keyword>
<feature type="region of interest" description="Disordered" evidence="1">
    <location>
        <begin position="101"/>
        <end position="120"/>
    </location>
</feature>
<organism evidence="3 4">
    <name type="scientific">Kutzneria kofuensis</name>
    <dbReference type="NCBI Taxonomy" id="103725"/>
    <lineage>
        <taxon>Bacteria</taxon>
        <taxon>Bacillati</taxon>
        <taxon>Actinomycetota</taxon>
        <taxon>Actinomycetes</taxon>
        <taxon>Pseudonocardiales</taxon>
        <taxon>Pseudonocardiaceae</taxon>
        <taxon>Kutzneria</taxon>
    </lineage>
</organism>
<feature type="transmembrane region" description="Helical" evidence="2">
    <location>
        <begin position="386"/>
        <end position="409"/>
    </location>
</feature>
<feature type="transmembrane region" description="Helical" evidence="2">
    <location>
        <begin position="325"/>
        <end position="347"/>
    </location>
</feature>
<feature type="transmembrane region" description="Helical" evidence="2">
    <location>
        <begin position="354"/>
        <end position="374"/>
    </location>
</feature>
<feature type="compositionally biased region" description="Low complexity" evidence="1">
    <location>
        <begin position="616"/>
        <end position="627"/>
    </location>
</feature>
<sequence>MAVSTPPTVRPHRRSGGPVATAAAADRATLSPVSDGSADRPPAGPRRRWRAGWMLALSIVVLLVGVLAVSAWASPAAPQQPPPPLPLPTVDPCTPDSPLPVCHLPAPTTTKPLPTAPLPLPTGLPAPTTCTFPGQIGCTSSSPTTAPSKPCTGEDCIPQPTTPPPNTGPQQPGAGNGDSDSDCGITDIGACITEAINSAFRSIVDAALSPILELIGHTALSTPAISDLPGIGELWNNSWELVLALYGFFILGGGILLMGHESVQARYSIKEIGPRIPIAFLASALSLFFADKFIKLANALTLGVLGDGVNAPSLGNTLQDAVQGIASGGLFIILVGLVLVVVGLALLVVYVVRIVITLVLIISGPLFLMCHALPHTDPLARWWWKALTATLAIQFAQALVLITAVRTFLSGGVHLFGSTLSALGTLVAAIALFFILFKIPFWLLKAVKVGSGRSFLGGLARAYIAAKTFGMVAGKTGALGKAGAAGTAKTGGRGGGGGGGGGRGGGSADPPWPAQPRLAPTPEMVNKRLKAAHDAERARAARRSRLPSQAPQFLQPSPQDTTHDPAVTPANQGPAMPPEFSSAPTPATPISPPRRGSRPGSAPQFQAAGGPRRRGATAPPARPIRTASVPPQLQFRPATPPAPQPSPPPRPASAPAAPVFRQAQPEPRIGDAYRRTQSVPPPVFRAPKPTSGGEGK</sequence>
<feature type="compositionally biased region" description="Low complexity" evidence="1">
    <location>
        <begin position="104"/>
        <end position="113"/>
    </location>
</feature>
<protein>
    <recommendedName>
        <fullName evidence="5">TrbL/VirB6 plasmid conjugal transfer protein</fullName>
    </recommendedName>
</protein>
<dbReference type="AlphaFoldDB" id="A0A7W9KGD9"/>
<dbReference type="EMBL" id="JACHIR010000001">
    <property type="protein sequence ID" value="MBB5891940.1"/>
    <property type="molecule type" value="Genomic_DNA"/>
</dbReference>
<evidence type="ECO:0000256" key="1">
    <source>
        <dbReference type="SAM" id="MobiDB-lite"/>
    </source>
</evidence>
<feature type="compositionally biased region" description="Pro residues" evidence="1">
    <location>
        <begin position="638"/>
        <end position="652"/>
    </location>
</feature>
<dbReference type="Pfam" id="PF19590">
    <property type="entry name" value="TrbL_3"/>
    <property type="match status" value="1"/>
</dbReference>
<keyword evidence="4" id="KW-1185">Reference proteome</keyword>
<evidence type="ECO:0000256" key="2">
    <source>
        <dbReference type="SAM" id="Phobius"/>
    </source>
</evidence>
<name>A0A7W9KGD9_9PSEU</name>
<accession>A0A7W9KGD9</accession>
<keyword evidence="2" id="KW-0812">Transmembrane</keyword>
<feature type="transmembrane region" description="Helical" evidence="2">
    <location>
        <begin position="272"/>
        <end position="290"/>
    </location>
</feature>
<feature type="region of interest" description="Disordered" evidence="1">
    <location>
        <begin position="1"/>
        <end position="46"/>
    </location>
</feature>
<dbReference type="Proteomes" id="UP000585638">
    <property type="component" value="Unassembled WGS sequence"/>
</dbReference>
<dbReference type="RefSeq" id="WP_184862367.1">
    <property type="nucleotide sequence ID" value="NZ_BAAAWY010000007.1"/>
</dbReference>
<reference evidence="3 4" key="1">
    <citation type="submission" date="2020-08" db="EMBL/GenBank/DDBJ databases">
        <title>Sequencing the genomes of 1000 actinobacteria strains.</title>
        <authorList>
            <person name="Klenk H.-P."/>
        </authorList>
    </citation>
    <scope>NUCLEOTIDE SEQUENCE [LARGE SCALE GENOMIC DNA]</scope>
    <source>
        <strain evidence="3 4">DSM 43851</strain>
    </source>
</reference>
<feature type="transmembrane region" description="Helical" evidence="2">
    <location>
        <begin position="241"/>
        <end position="260"/>
    </location>
</feature>
<evidence type="ECO:0000313" key="3">
    <source>
        <dbReference type="EMBL" id="MBB5891940.1"/>
    </source>
</evidence>
<feature type="compositionally biased region" description="Low complexity" evidence="1">
    <location>
        <begin position="139"/>
        <end position="151"/>
    </location>
</feature>
<proteinExistence type="predicted"/>
<comment type="caution">
    <text evidence="3">The sequence shown here is derived from an EMBL/GenBank/DDBJ whole genome shotgun (WGS) entry which is preliminary data.</text>
</comment>
<feature type="region of interest" description="Disordered" evidence="1">
    <location>
        <begin position="138"/>
        <end position="180"/>
    </location>
</feature>
<feature type="region of interest" description="Disordered" evidence="1">
    <location>
        <begin position="482"/>
        <end position="696"/>
    </location>
</feature>
<feature type="compositionally biased region" description="Polar residues" evidence="1">
    <location>
        <begin position="546"/>
        <end position="560"/>
    </location>
</feature>
<feature type="transmembrane region" description="Helical" evidence="2">
    <location>
        <begin position="421"/>
        <end position="444"/>
    </location>
</feature>
<evidence type="ECO:0000313" key="4">
    <source>
        <dbReference type="Proteomes" id="UP000585638"/>
    </source>
</evidence>